<sequence length="78" mass="8617">MSAFDDPWQMPPNLKPHSLGGNSDRPVWNMPVPKLPPSLDFVQSGRSHGVVAPMEPVHIDDYLEAIASTRVSWSVSHV</sequence>
<evidence type="ECO:0000313" key="3">
    <source>
        <dbReference type="Proteomes" id="UP000612585"/>
    </source>
</evidence>
<evidence type="ECO:0000313" key="2">
    <source>
        <dbReference type="EMBL" id="GIJ59125.1"/>
    </source>
</evidence>
<accession>A0A8J4E1U3</accession>
<keyword evidence="3" id="KW-1185">Reference proteome</keyword>
<name>A0A8J4E1U3_9ACTN</name>
<gene>
    <name evidence="2" type="ORF">Vau01_066410</name>
</gene>
<protein>
    <submittedName>
        <fullName evidence="2">Uncharacterized protein</fullName>
    </submittedName>
</protein>
<evidence type="ECO:0000256" key="1">
    <source>
        <dbReference type="SAM" id="MobiDB-lite"/>
    </source>
</evidence>
<dbReference type="AlphaFoldDB" id="A0A8J4E1U3"/>
<dbReference type="Proteomes" id="UP000612585">
    <property type="component" value="Unassembled WGS sequence"/>
</dbReference>
<reference evidence="2" key="1">
    <citation type="submission" date="2021-01" db="EMBL/GenBank/DDBJ databases">
        <title>Whole genome shotgun sequence of Virgisporangium aurantiacum NBRC 16421.</title>
        <authorList>
            <person name="Komaki H."/>
            <person name="Tamura T."/>
        </authorList>
    </citation>
    <scope>NUCLEOTIDE SEQUENCE</scope>
    <source>
        <strain evidence="2">NBRC 16421</strain>
    </source>
</reference>
<proteinExistence type="predicted"/>
<dbReference type="EMBL" id="BOPG01000044">
    <property type="protein sequence ID" value="GIJ59125.1"/>
    <property type="molecule type" value="Genomic_DNA"/>
</dbReference>
<feature type="region of interest" description="Disordered" evidence="1">
    <location>
        <begin position="1"/>
        <end position="22"/>
    </location>
</feature>
<organism evidence="2 3">
    <name type="scientific">Virgisporangium aurantiacum</name>
    <dbReference type="NCBI Taxonomy" id="175570"/>
    <lineage>
        <taxon>Bacteria</taxon>
        <taxon>Bacillati</taxon>
        <taxon>Actinomycetota</taxon>
        <taxon>Actinomycetes</taxon>
        <taxon>Micromonosporales</taxon>
        <taxon>Micromonosporaceae</taxon>
        <taxon>Virgisporangium</taxon>
    </lineage>
</organism>
<dbReference type="RefSeq" id="WP_204000817.1">
    <property type="nucleotide sequence ID" value="NZ_BOPG01000044.1"/>
</dbReference>
<comment type="caution">
    <text evidence="2">The sequence shown here is derived from an EMBL/GenBank/DDBJ whole genome shotgun (WGS) entry which is preliminary data.</text>
</comment>